<dbReference type="PANTHER" id="PTHR34702">
    <property type="entry name" value="NA(+)/H(+) ANTIPORTER SUBUNIT F1"/>
    <property type="match status" value="1"/>
</dbReference>
<evidence type="ECO:0000256" key="2">
    <source>
        <dbReference type="ARBA" id="ARBA00009212"/>
    </source>
</evidence>
<dbReference type="PIRSF" id="PIRSF028784">
    <property type="entry name" value="MrpF"/>
    <property type="match status" value="1"/>
</dbReference>
<accession>Q74AL4</accession>
<dbReference type="PATRIC" id="fig|243231.5.peg.2370"/>
<dbReference type="EnsemblBacteria" id="AAR35714">
    <property type="protein sequence ID" value="AAR35714"/>
    <property type="gene ID" value="GSU2339"/>
</dbReference>
<evidence type="ECO:0000256" key="3">
    <source>
        <dbReference type="ARBA" id="ARBA00022448"/>
    </source>
</evidence>
<dbReference type="OrthoDB" id="9800226at2"/>
<dbReference type="NCBIfam" id="NF009243">
    <property type="entry name" value="PRK12599.1-2"/>
    <property type="match status" value="1"/>
</dbReference>
<proteinExistence type="inferred from homology"/>
<dbReference type="PANTHER" id="PTHR34702:SF1">
    <property type="entry name" value="NA(+)_H(+) ANTIPORTER SUBUNIT F"/>
    <property type="match status" value="1"/>
</dbReference>
<comment type="similarity">
    <text evidence="2 8">Belongs to the CPA3 antiporters (TC 2.A.63) subunit F family.</text>
</comment>
<evidence type="ECO:0000256" key="7">
    <source>
        <dbReference type="ARBA" id="ARBA00023136"/>
    </source>
</evidence>
<dbReference type="GO" id="GO:0015385">
    <property type="term" value="F:sodium:proton antiporter activity"/>
    <property type="evidence" value="ECO:0000318"/>
    <property type="project" value="GO_Central"/>
</dbReference>
<keyword evidence="11" id="KW-1185">Reference proteome</keyword>
<dbReference type="EMBL" id="AE017180">
    <property type="protein sequence ID" value="AAR35714.1"/>
    <property type="molecule type" value="Genomic_DNA"/>
</dbReference>
<keyword evidence="4 8" id="KW-1003">Cell membrane</keyword>
<comment type="subcellular location">
    <subcellularLocation>
        <location evidence="1 8">Cell membrane</location>
        <topology evidence="1 8">Multi-pass membrane protein</topology>
    </subcellularLocation>
</comment>
<reference evidence="10 11" key="1">
    <citation type="journal article" date="2003" name="Science">
        <title>Genome of Geobacter sulfurreducens: metal reduction in subsurface environments.</title>
        <authorList>
            <person name="Methe B.A."/>
            <person name="Nelson K.E."/>
            <person name="Eisen J.A."/>
            <person name="Paulsen I.T."/>
            <person name="Nelson W."/>
            <person name="Heidelberg J.F."/>
            <person name="Wu D."/>
            <person name="Wu M."/>
            <person name="Ward N."/>
            <person name="Beanan M.J."/>
            <person name="Dodson R.J."/>
            <person name="Madupu R."/>
            <person name="Brinkac L.M."/>
            <person name="Daugherty S.C."/>
            <person name="DeBoy R.T."/>
            <person name="Durkin A.S."/>
            <person name="Gwinn M."/>
            <person name="Kolonay J.F."/>
            <person name="Sullivan S.A."/>
            <person name="Haft D.H."/>
            <person name="Selengut J."/>
            <person name="Davidsen T.M."/>
            <person name="Zafar N."/>
            <person name="White O."/>
            <person name="Tran B."/>
            <person name="Romero C."/>
            <person name="Forberger H.A."/>
            <person name="Weidman J."/>
            <person name="Khouri H."/>
            <person name="Feldblyum T.V."/>
            <person name="Utterback T.R."/>
            <person name="Van Aken S.E."/>
            <person name="Lovley D.R."/>
            <person name="Fraser C.M."/>
        </authorList>
    </citation>
    <scope>NUCLEOTIDE SEQUENCE [LARGE SCALE GENOMIC DNA]</scope>
    <source>
        <strain evidence="11">ATCC 51573 / DSM 12127 / PCA</strain>
    </source>
</reference>
<sequence>MTLDAFIHYVILPLLGGGIVLAFVRLVRGPSLPDRVVALDLMATLIIALSAAYAVATGQHAYLDAAIVLALITFLGTVAFAYYLHRRDGGA</sequence>
<keyword evidence="8" id="KW-0050">Antiport</keyword>
<dbReference type="GO" id="GO:0005886">
    <property type="term" value="C:plasma membrane"/>
    <property type="evidence" value="ECO:0007669"/>
    <property type="project" value="UniProtKB-SubCell"/>
</dbReference>
<keyword evidence="6 9" id="KW-1133">Transmembrane helix</keyword>
<dbReference type="STRING" id="243231.GSU2339"/>
<evidence type="ECO:0000256" key="4">
    <source>
        <dbReference type="ARBA" id="ARBA00022475"/>
    </source>
</evidence>
<evidence type="ECO:0000256" key="9">
    <source>
        <dbReference type="SAM" id="Phobius"/>
    </source>
</evidence>
<dbReference type="RefSeq" id="WP_010942975.1">
    <property type="nucleotide sequence ID" value="NC_002939.5"/>
</dbReference>
<reference evidence="10 11" key="2">
    <citation type="journal article" date="2012" name="BMC Genomics">
        <title>Comparative genomic analysis of Geobacter sulfurreducens KN400, a strain with enhanced capacity for extracellular electron transfer and electricity production.</title>
        <authorList>
            <person name="Butler J.E."/>
            <person name="Young N.D."/>
            <person name="Aklujkar M."/>
            <person name="Lovley D.R."/>
        </authorList>
    </citation>
    <scope>NUCLEOTIDE SEQUENCE [LARGE SCALE GENOMIC DNA]</scope>
    <source>
        <strain evidence="11">ATCC 51573 / DSM 12127 / PCA</strain>
    </source>
</reference>
<evidence type="ECO:0000256" key="5">
    <source>
        <dbReference type="ARBA" id="ARBA00022692"/>
    </source>
</evidence>
<keyword evidence="8" id="KW-0406">Ion transport</keyword>
<keyword evidence="5 9" id="KW-0812">Transmembrane</keyword>
<evidence type="ECO:0000313" key="11">
    <source>
        <dbReference type="Proteomes" id="UP000000577"/>
    </source>
</evidence>
<dbReference type="Proteomes" id="UP000000577">
    <property type="component" value="Chromosome"/>
</dbReference>
<gene>
    <name evidence="10" type="primary">mrpF</name>
    <name evidence="10" type="ordered locus">GSU2339</name>
</gene>
<keyword evidence="3 8" id="KW-0813">Transport</keyword>
<dbReference type="InParanoid" id="Q74AL4"/>
<dbReference type="InterPro" id="IPR007208">
    <property type="entry name" value="MrpF/PhaF-like"/>
</dbReference>
<evidence type="ECO:0000256" key="1">
    <source>
        <dbReference type="ARBA" id="ARBA00004651"/>
    </source>
</evidence>
<evidence type="ECO:0000313" key="10">
    <source>
        <dbReference type="EMBL" id="AAR35714.1"/>
    </source>
</evidence>
<organism evidence="10 11">
    <name type="scientific">Geobacter sulfurreducens (strain ATCC 51573 / DSM 12127 / PCA)</name>
    <dbReference type="NCBI Taxonomy" id="243231"/>
    <lineage>
        <taxon>Bacteria</taxon>
        <taxon>Pseudomonadati</taxon>
        <taxon>Thermodesulfobacteriota</taxon>
        <taxon>Desulfuromonadia</taxon>
        <taxon>Geobacterales</taxon>
        <taxon>Geobacteraceae</taxon>
        <taxon>Geobacter</taxon>
    </lineage>
</organism>
<feature type="transmembrane region" description="Helical" evidence="9">
    <location>
        <begin position="6"/>
        <end position="24"/>
    </location>
</feature>
<keyword evidence="7 8" id="KW-0472">Membrane</keyword>
<dbReference type="HOGENOM" id="CLU_125825_1_2_7"/>
<dbReference type="eggNOG" id="COG2212">
    <property type="taxonomic scope" value="Bacteria"/>
</dbReference>
<evidence type="ECO:0000256" key="6">
    <source>
        <dbReference type="ARBA" id="ARBA00022989"/>
    </source>
</evidence>
<evidence type="ECO:0000256" key="8">
    <source>
        <dbReference type="PIRNR" id="PIRNR028784"/>
    </source>
</evidence>
<feature type="transmembrane region" description="Helical" evidence="9">
    <location>
        <begin position="36"/>
        <end position="56"/>
    </location>
</feature>
<feature type="transmembrane region" description="Helical" evidence="9">
    <location>
        <begin position="62"/>
        <end position="84"/>
    </location>
</feature>
<protein>
    <submittedName>
        <fullName evidence="10">Sodium/proton antiporter complex Mrp, protein F</fullName>
    </submittedName>
</protein>
<dbReference type="SMR" id="Q74AL4"/>
<dbReference type="KEGG" id="gsu:GSU2339"/>
<name>Q74AL4_GEOSL</name>
<dbReference type="Pfam" id="PF04066">
    <property type="entry name" value="MrpF_PhaF"/>
    <property type="match status" value="1"/>
</dbReference>
<dbReference type="AlphaFoldDB" id="Q74AL4"/>